<accession>A0A5C9A845</accession>
<proteinExistence type="inferred from homology"/>
<dbReference type="GO" id="GO:0160150">
    <property type="term" value="F:tRNA pseudouridine(13) synthase activity"/>
    <property type="evidence" value="ECO:0007669"/>
    <property type="project" value="UniProtKB-EC"/>
</dbReference>
<dbReference type="InterPro" id="IPR011760">
    <property type="entry name" value="PsdUridine_synth_TruD_insert"/>
</dbReference>
<dbReference type="EC" id="5.4.99.27" evidence="4"/>
<evidence type="ECO:0000256" key="3">
    <source>
        <dbReference type="ARBA" id="ARBA00023235"/>
    </source>
</evidence>
<dbReference type="Gene3D" id="3.30.2340.10">
    <property type="entry name" value="TruD, insertion domain"/>
    <property type="match status" value="1"/>
</dbReference>
<name>A0A5C9A845_9GAMM</name>
<dbReference type="PANTHER" id="PTHR47811:SF1">
    <property type="entry name" value="TRNA PSEUDOURIDINE SYNTHASE D"/>
    <property type="match status" value="1"/>
</dbReference>
<comment type="similarity">
    <text evidence="1 4">Belongs to the pseudouridine synthase TruD family.</text>
</comment>
<organism evidence="6 7">
    <name type="scientific">Parahaliea maris</name>
    <dbReference type="NCBI Taxonomy" id="2716870"/>
    <lineage>
        <taxon>Bacteria</taxon>
        <taxon>Pseudomonadati</taxon>
        <taxon>Pseudomonadota</taxon>
        <taxon>Gammaproteobacteria</taxon>
        <taxon>Cellvibrionales</taxon>
        <taxon>Halieaceae</taxon>
        <taxon>Parahaliea</taxon>
    </lineage>
</organism>
<dbReference type="PROSITE" id="PS50984">
    <property type="entry name" value="TRUD"/>
    <property type="match status" value="1"/>
</dbReference>
<dbReference type="EMBL" id="VRZA01000002">
    <property type="protein sequence ID" value="TXS95391.1"/>
    <property type="molecule type" value="Genomic_DNA"/>
</dbReference>
<dbReference type="HAMAP" id="MF_01082">
    <property type="entry name" value="TruD"/>
    <property type="match status" value="1"/>
</dbReference>
<dbReference type="InterPro" id="IPR043165">
    <property type="entry name" value="TruD_insert_sf"/>
</dbReference>
<sequence length="356" mass="38885">MTVTWPTAGAAPTGRGLIRCTPEDFVVREQLGFAPDGSGEHAFLHLEKRGLNTADLAQRISEISGVPLRDIGFSGMKDRNAVTSQWLSVGLAGQPEPDWLQLEIKGDVRVLEATRHGRKLRRGVHRANSFCLTLRQLQADRVELEQRLAGVRSGGVPNYFGEQRFGLGGSTLAQARQWAARSNSGRGGRKISRNRRSLYLSALRSLLFNRLLAQRVEEATWNTILPGDVCSLQGTRSRFACEQPDADITARASAGDLHPALPLWGRGEALQGDARQRAQAPVLAEEEGVCAFLEQAGLSLDYRPARALPDDFCWEFCDDDSLQLTFSLGAGSYATAVLAQILEYSQGDFAFGDGSE</sequence>
<evidence type="ECO:0000256" key="1">
    <source>
        <dbReference type="ARBA" id="ARBA00007953"/>
    </source>
</evidence>
<dbReference type="AlphaFoldDB" id="A0A5C9A845"/>
<dbReference type="CDD" id="cd02575">
    <property type="entry name" value="PseudoU_synth_EcTruD"/>
    <property type="match status" value="1"/>
</dbReference>
<keyword evidence="3 4" id="KW-0413">Isomerase</keyword>
<keyword evidence="7" id="KW-1185">Reference proteome</keyword>
<feature type="active site" description="Nucleophile" evidence="4">
    <location>
        <position position="78"/>
    </location>
</feature>
<dbReference type="InterPro" id="IPR050170">
    <property type="entry name" value="TruD_pseudoU_synthase"/>
</dbReference>
<evidence type="ECO:0000313" key="7">
    <source>
        <dbReference type="Proteomes" id="UP000321039"/>
    </source>
</evidence>
<comment type="function">
    <text evidence="4">Responsible for synthesis of pseudouridine from uracil-13 in transfer RNAs.</text>
</comment>
<dbReference type="GO" id="GO:0031119">
    <property type="term" value="P:tRNA pseudouridine synthesis"/>
    <property type="evidence" value="ECO:0007669"/>
    <property type="project" value="UniProtKB-UniRule"/>
</dbReference>
<keyword evidence="2 4" id="KW-0819">tRNA processing</keyword>
<comment type="catalytic activity">
    <reaction evidence="4">
        <text>uridine(13) in tRNA = pseudouridine(13) in tRNA</text>
        <dbReference type="Rhea" id="RHEA:42540"/>
        <dbReference type="Rhea" id="RHEA-COMP:10105"/>
        <dbReference type="Rhea" id="RHEA-COMP:10106"/>
        <dbReference type="ChEBI" id="CHEBI:65314"/>
        <dbReference type="ChEBI" id="CHEBI:65315"/>
        <dbReference type="EC" id="5.4.99.27"/>
    </reaction>
</comment>
<feature type="domain" description="TRUD" evidence="5">
    <location>
        <begin position="155"/>
        <end position="308"/>
    </location>
</feature>
<evidence type="ECO:0000259" key="5">
    <source>
        <dbReference type="PROSITE" id="PS50984"/>
    </source>
</evidence>
<dbReference type="GO" id="GO:0005829">
    <property type="term" value="C:cytosol"/>
    <property type="evidence" value="ECO:0007669"/>
    <property type="project" value="TreeGrafter"/>
</dbReference>
<reference evidence="6 7" key="1">
    <citation type="submission" date="2019-08" db="EMBL/GenBank/DDBJ databases">
        <title>Parahaliea maris sp. nov., isolated from the surface seawater.</title>
        <authorList>
            <person name="Liu Y."/>
        </authorList>
    </citation>
    <scope>NUCLEOTIDE SEQUENCE [LARGE SCALE GENOMIC DNA]</scope>
    <source>
        <strain evidence="6 7">HSLHS9</strain>
    </source>
</reference>
<protein>
    <recommendedName>
        <fullName evidence="4">tRNA pseudouridine synthase D</fullName>
        <ecNumber evidence="4">5.4.99.27</ecNumber>
    </recommendedName>
    <alternativeName>
        <fullName evidence="4">tRNA pseudouridine(13) synthase</fullName>
    </alternativeName>
    <alternativeName>
        <fullName evidence="4">tRNA pseudouridylate synthase D</fullName>
    </alternativeName>
    <alternativeName>
        <fullName evidence="4">tRNA-uridine isomerase D</fullName>
    </alternativeName>
</protein>
<gene>
    <name evidence="4" type="primary">truD</name>
    <name evidence="6" type="ORF">FV139_05740</name>
</gene>
<dbReference type="RefSeq" id="WP_148067302.1">
    <property type="nucleotide sequence ID" value="NZ_VRZA01000002.1"/>
</dbReference>
<dbReference type="InterPro" id="IPR020119">
    <property type="entry name" value="PsdUridine_synth_TruD_CS"/>
</dbReference>
<dbReference type="PANTHER" id="PTHR47811">
    <property type="entry name" value="TRNA PSEUDOURIDINE SYNTHASE D"/>
    <property type="match status" value="1"/>
</dbReference>
<evidence type="ECO:0000256" key="4">
    <source>
        <dbReference type="HAMAP-Rule" id="MF_01082"/>
    </source>
</evidence>
<dbReference type="Pfam" id="PF01142">
    <property type="entry name" value="TruD"/>
    <property type="match status" value="2"/>
</dbReference>
<dbReference type="InterPro" id="IPR001656">
    <property type="entry name" value="PsdUridine_synth_TruD"/>
</dbReference>
<evidence type="ECO:0000313" key="6">
    <source>
        <dbReference type="EMBL" id="TXS95391.1"/>
    </source>
</evidence>
<evidence type="ECO:0000256" key="2">
    <source>
        <dbReference type="ARBA" id="ARBA00022694"/>
    </source>
</evidence>
<dbReference type="GO" id="GO:0003723">
    <property type="term" value="F:RNA binding"/>
    <property type="evidence" value="ECO:0007669"/>
    <property type="project" value="InterPro"/>
</dbReference>
<dbReference type="PROSITE" id="PS01268">
    <property type="entry name" value="UPF0024"/>
    <property type="match status" value="1"/>
</dbReference>
<dbReference type="SUPFAM" id="SSF55120">
    <property type="entry name" value="Pseudouridine synthase"/>
    <property type="match status" value="1"/>
</dbReference>
<dbReference type="InterPro" id="IPR042214">
    <property type="entry name" value="TruD_catalytic"/>
</dbReference>
<comment type="caution">
    <text evidence="6">The sequence shown here is derived from an EMBL/GenBank/DDBJ whole genome shotgun (WGS) entry which is preliminary data.</text>
</comment>
<dbReference type="InterPro" id="IPR020103">
    <property type="entry name" value="PsdUridine_synth_cat_dom_sf"/>
</dbReference>
<dbReference type="Gene3D" id="3.30.2350.20">
    <property type="entry name" value="TruD, catalytic domain"/>
    <property type="match status" value="1"/>
</dbReference>
<dbReference type="Proteomes" id="UP000321039">
    <property type="component" value="Unassembled WGS sequence"/>
</dbReference>